<evidence type="ECO:0000259" key="5">
    <source>
        <dbReference type="Pfam" id="PF09084"/>
    </source>
</evidence>
<dbReference type="AlphaFoldDB" id="A0A3L7AK57"/>
<evidence type="ECO:0000256" key="2">
    <source>
        <dbReference type="ARBA" id="ARBA00010742"/>
    </source>
</evidence>
<protein>
    <submittedName>
        <fullName evidence="6">ABC transporter substrate-binding protein</fullName>
    </submittedName>
</protein>
<dbReference type="Proteomes" id="UP000269692">
    <property type="component" value="Unassembled WGS sequence"/>
</dbReference>
<feature type="signal peptide" evidence="4">
    <location>
        <begin position="1"/>
        <end position="26"/>
    </location>
</feature>
<dbReference type="GO" id="GO:0042597">
    <property type="term" value="C:periplasmic space"/>
    <property type="evidence" value="ECO:0007669"/>
    <property type="project" value="UniProtKB-SubCell"/>
</dbReference>
<name>A0A3L7AK57_9HYPH</name>
<gene>
    <name evidence="6" type="ORF">D9R14_04590</name>
</gene>
<comment type="caution">
    <text evidence="6">The sequence shown here is derived from an EMBL/GenBank/DDBJ whole genome shotgun (WGS) entry which is preliminary data.</text>
</comment>
<dbReference type="RefSeq" id="WP_121622149.1">
    <property type="nucleotide sequence ID" value="NZ_JACIIW010000006.1"/>
</dbReference>
<accession>A0A3L7AK57</accession>
<dbReference type="EMBL" id="RCTF01000003">
    <property type="protein sequence ID" value="RLP80355.1"/>
    <property type="molecule type" value="Genomic_DNA"/>
</dbReference>
<comment type="subcellular location">
    <subcellularLocation>
        <location evidence="1">Periplasm</location>
    </subcellularLocation>
</comment>
<evidence type="ECO:0000256" key="3">
    <source>
        <dbReference type="ARBA" id="ARBA00022729"/>
    </source>
</evidence>
<dbReference type="Gene3D" id="3.40.190.10">
    <property type="entry name" value="Periplasmic binding protein-like II"/>
    <property type="match status" value="2"/>
</dbReference>
<dbReference type="GO" id="GO:0042918">
    <property type="term" value="P:alkanesulfonate transmembrane transport"/>
    <property type="evidence" value="ECO:0007669"/>
    <property type="project" value="TreeGrafter"/>
</dbReference>
<comment type="similarity">
    <text evidence="2">Belongs to the bacterial solute-binding protein SsuA/TauA family.</text>
</comment>
<dbReference type="PANTHER" id="PTHR30024:SF47">
    <property type="entry name" value="TAURINE-BINDING PERIPLASMIC PROTEIN"/>
    <property type="match status" value="1"/>
</dbReference>
<evidence type="ECO:0000313" key="7">
    <source>
        <dbReference type="Proteomes" id="UP000269692"/>
    </source>
</evidence>
<dbReference type="Pfam" id="PF09084">
    <property type="entry name" value="NMT1"/>
    <property type="match status" value="1"/>
</dbReference>
<dbReference type="InterPro" id="IPR015168">
    <property type="entry name" value="SsuA/THI5"/>
</dbReference>
<feature type="domain" description="SsuA/THI5-like" evidence="5">
    <location>
        <begin position="41"/>
        <end position="250"/>
    </location>
</feature>
<dbReference type="OrthoDB" id="5348911at2"/>
<keyword evidence="7" id="KW-1185">Reference proteome</keyword>
<dbReference type="PANTHER" id="PTHR30024">
    <property type="entry name" value="ALIPHATIC SULFONATES-BINDING PROTEIN-RELATED"/>
    <property type="match status" value="1"/>
</dbReference>
<evidence type="ECO:0000256" key="1">
    <source>
        <dbReference type="ARBA" id="ARBA00004418"/>
    </source>
</evidence>
<reference evidence="6 7" key="1">
    <citation type="submission" date="2018-10" db="EMBL/GenBank/DDBJ databases">
        <title>Xanthobacter tagetidis genome sequencing and assembly.</title>
        <authorList>
            <person name="Maclea K.S."/>
            <person name="Goen A.E."/>
            <person name="Fatima S.A."/>
        </authorList>
    </citation>
    <scope>NUCLEOTIDE SEQUENCE [LARGE SCALE GENOMIC DNA]</scope>
    <source>
        <strain evidence="6 7">ATCC 700314</strain>
    </source>
</reference>
<evidence type="ECO:0000256" key="4">
    <source>
        <dbReference type="SAM" id="SignalP"/>
    </source>
</evidence>
<keyword evidence="3 4" id="KW-0732">Signal</keyword>
<proteinExistence type="inferred from homology"/>
<sequence>MSPTFRLKTLALAAAALAGLGLPAAAQTKITAGTAAFNEALLPIYTAKEKGYFKDAGIELEITAFKGGGPAVQALVSGSIDMCLCAADHVVRLKARRQPAQILVALDEFHSYALMAKASFPGKDYADLKGKKIGITSPGSLTDNTLRYSLTKAGISPEREVQIVGTGGGVPMMAAIDSGQVDAGLLITTDVAAMLEKAGAYRVVIDYREMPYASFGALVLKSWVEKNPAAAKAFTGAVVKAIADLKADPKLAETVLATMYPNFSPSLIAAVAKTAVARTPAGGVVSPDSIKNLNEIVLVSDDTLKPVTVEEVFDPKLGAK</sequence>
<organism evidence="6 7">
    <name type="scientific">Xanthobacter tagetidis</name>
    <dbReference type="NCBI Taxonomy" id="60216"/>
    <lineage>
        <taxon>Bacteria</taxon>
        <taxon>Pseudomonadati</taxon>
        <taxon>Pseudomonadota</taxon>
        <taxon>Alphaproteobacteria</taxon>
        <taxon>Hyphomicrobiales</taxon>
        <taxon>Xanthobacteraceae</taxon>
        <taxon>Xanthobacter</taxon>
    </lineage>
</organism>
<feature type="chain" id="PRO_5018324416" evidence="4">
    <location>
        <begin position="27"/>
        <end position="320"/>
    </location>
</feature>
<dbReference type="SUPFAM" id="SSF53850">
    <property type="entry name" value="Periplasmic binding protein-like II"/>
    <property type="match status" value="1"/>
</dbReference>
<evidence type="ECO:0000313" key="6">
    <source>
        <dbReference type="EMBL" id="RLP80355.1"/>
    </source>
</evidence>